<organism evidence="2 3">
    <name type="scientific">Lactuca saligna</name>
    <name type="common">Willowleaf lettuce</name>
    <dbReference type="NCBI Taxonomy" id="75948"/>
    <lineage>
        <taxon>Eukaryota</taxon>
        <taxon>Viridiplantae</taxon>
        <taxon>Streptophyta</taxon>
        <taxon>Embryophyta</taxon>
        <taxon>Tracheophyta</taxon>
        <taxon>Spermatophyta</taxon>
        <taxon>Magnoliopsida</taxon>
        <taxon>eudicotyledons</taxon>
        <taxon>Gunneridae</taxon>
        <taxon>Pentapetalae</taxon>
        <taxon>asterids</taxon>
        <taxon>campanulids</taxon>
        <taxon>Asterales</taxon>
        <taxon>Asteraceae</taxon>
        <taxon>Cichorioideae</taxon>
        <taxon>Cichorieae</taxon>
        <taxon>Lactucinae</taxon>
        <taxon>Lactuca</taxon>
    </lineage>
</organism>
<evidence type="ECO:0000313" key="2">
    <source>
        <dbReference type="EMBL" id="CAI9272608.1"/>
    </source>
</evidence>
<dbReference type="EMBL" id="OX465078">
    <property type="protein sequence ID" value="CAI9272608.1"/>
    <property type="molecule type" value="Genomic_DNA"/>
</dbReference>
<dbReference type="Proteomes" id="UP001177003">
    <property type="component" value="Chromosome 2"/>
</dbReference>
<evidence type="ECO:0000313" key="3">
    <source>
        <dbReference type="Proteomes" id="UP001177003"/>
    </source>
</evidence>
<feature type="region of interest" description="Disordered" evidence="1">
    <location>
        <begin position="45"/>
        <end position="111"/>
    </location>
</feature>
<proteinExistence type="predicted"/>
<keyword evidence="3" id="KW-1185">Reference proteome</keyword>
<protein>
    <submittedName>
        <fullName evidence="2">Uncharacterized protein</fullName>
    </submittedName>
</protein>
<sequence>MHPTCFVVQKVAASASIESIAVDEEKLDSDSGDEPVKLGLNYLHHTLDDDTSIQGKGRKRGGAPRGRGRGSTTAKRGRKSDNTSSSIQDMMMSKDDDDEDVPKKANKSQPRLLGLFNHLF</sequence>
<gene>
    <name evidence="2" type="ORF">LSALG_LOCUS12816</name>
</gene>
<accession>A0AA35W1R3</accession>
<dbReference type="AlphaFoldDB" id="A0AA35W1R3"/>
<name>A0AA35W1R3_LACSI</name>
<evidence type="ECO:0000256" key="1">
    <source>
        <dbReference type="SAM" id="MobiDB-lite"/>
    </source>
</evidence>
<feature type="compositionally biased region" description="Basic residues" evidence="1">
    <location>
        <begin position="56"/>
        <end position="68"/>
    </location>
</feature>
<reference evidence="2" key="1">
    <citation type="submission" date="2023-04" db="EMBL/GenBank/DDBJ databases">
        <authorList>
            <person name="Vijverberg K."/>
            <person name="Xiong W."/>
            <person name="Schranz E."/>
        </authorList>
    </citation>
    <scope>NUCLEOTIDE SEQUENCE</scope>
</reference>